<dbReference type="PATRIC" id="fig|1423750.3.peg.1304"/>
<dbReference type="PANTHER" id="PTHR11070:SF48">
    <property type="entry name" value="ATP-DEPENDENT HELICASE_NUCLEASE SUBUNIT A"/>
    <property type="match status" value="1"/>
</dbReference>
<feature type="binding site" evidence="14">
    <location>
        <begin position="26"/>
        <end position="33"/>
    </location>
    <ligand>
        <name>ATP</name>
        <dbReference type="ChEBI" id="CHEBI:30616"/>
    </ligand>
</feature>
<comment type="catalytic activity">
    <reaction evidence="12 13">
        <text>ATP + H2O = ADP + phosphate + H(+)</text>
        <dbReference type="Rhea" id="RHEA:13065"/>
        <dbReference type="ChEBI" id="CHEBI:15377"/>
        <dbReference type="ChEBI" id="CHEBI:15378"/>
        <dbReference type="ChEBI" id="CHEBI:30616"/>
        <dbReference type="ChEBI" id="CHEBI:43474"/>
        <dbReference type="ChEBI" id="CHEBI:456216"/>
        <dbReference type="EC" id="5.6.2.4"/>
    </reaction>
</comment>
<feature type="domain" description="UvrD-like helicase ATP-binding" evidence="16">
    <location>
        <begin position="5"/>
        <end position="473"/>
    </location>
</feature>
<dbReference type="EMBL" id="AZGB01000018">
    <property type="protein sequence ID" value="KRM05572.1"/>
    <property type="molecule type" value="Genomic_DNA"/>
</dbReference>
<dbReference type="EC" id="3.1.-.-" evidence="13"/>
<keyword evidence="19" id="KW-1185">Reference proteome</keyword>
<comment type="cofactor">
    <cofactor evidence="13">
        <name>Mg(2+)</name>
        <dbReference type="ChEBI" id="CHEBI:18420"/>
    </cofactor>
</comment>
<keyword evidence="9 13" id="KW-0234">DNA repair</keyword>
<evidence type="ECO:0000259" key="17">
    <source>
        <dbReference type="PROSITE" id="PS51217"/>
    </source>
</evidence>
<dbReference type="GO" id="GO:0016887">
    <property type="term" value="F:ATP hydrolysis activity"/>
    <property type="evidence" value="ECO:0007669"/>
    <property type="project" value="RHEA"/>
</dbReference>
<comment type="function">
    <text evidence="13">The heterodimer acts as both an ATP-dependent DNA helicase and an ATP-dependent, dual-direction single-stranded exonuclease. Recognizes the chi site generating a DNA molecule suitable for the initiation of homologous recombination. The AddA nuclease domain is required for chi fragment generation; this subunit has the helicase and 3' -&gt; 5' nuclease activities.</text>
</comment>
<dbReference type="InterPro" id="IPR027417">
    <property type="entry name" value="P-loop_NTPase"/>
</dbReference>
<comment type="catalytic activity">
    <reaction evidence="11 13">
        <text>Couples ATP hydrolysis with the unwinding of duplex DNA by translocating in the 3'-5' direction.</text>
        <dbReference type="EC" id="5.6.2.4"/>
    </reaction>
</comment>
<evidence type="ECO:0000256" key="5">
    <source>
        <dbReference type="ARBA" id="ARBA00022806"/>
    </source>
</evidence>
<keyword evidence="3 13" id="KW-0227">DNA damage</keyword>
<dbReference type="SUPFAM" id="SSF52540">
    <property type="entry name" value="P-loop containing nucleoside triphosphate hydrolases"/>
    <property type="match status" value="1"/>
</dbReference>
<evidence type="ECO:0000256" key="8">
    <source>
        <dbReference type="ARBA" id="ARBA00023125"/>
    </source>
</evidence>
<reference evidence="18 19" key="1">
    <citation type="journal article" date="2015" name="Genome Announc.">
        <title>Expanding the biotechnology potential of lactobacilli through comparative genomics of 213 strains and associated genera.</title>
        <authorList>
            <person name="Sun Z."/>
            <person name="Harris H.M."/>
            <person name="McCann A."/>
            <person name="Guo C."/>
            <person name="Argimon S."/>
            <person name="Zhang W."/>
            <person name="Yang X."/>
            <person name="Jeffery I.B."/>
            <person name="Cooney J.C."/>
            <person name="Kagawa T.F."/>
            <person name="Liu W."/>
            <person name="Song Y."/>
            <person name="Salvetti E."/>
            <person name="Wrobel A."/>
            <person name="Rasinkangas P."/>
            <person name="Parkhill J."/>
            <person name="Rea M.C."/>
            <person name="O'Sullivan O."/>
            <person name="Ritari J."/>
            <person name="Douillard F.P."/>
            <person name="Paul Ross R."/>
            <person name="Yang R."/>
            <person name="Briner A.E."/>
            <person name="Felis G.E."/>
            <person name="de Vos W.M."/>
            <person name="Barrangou R."/>
            <person name="Klaenhammer T.R."/>
            <person name="Caufield P.W."/>
            <person name="Cui Y."/>
            <person name="Zhang H."/>
            <person name="O'Toole P.W."/>
        </authorList>
    </citation>
    <scope>NUCLEOTIDE SEQUENCE [LARGE SCALE GENOMIC DNA]</scope>
    <source>
        <strain evidence="18 19">DSM 18630</strain>
    </source>
</reference>
<dbReference type="InterPro" id="IPR014017">
    <property type="entry name" value="DNA_helicase_UvrD-like_C"/>
</dbReference>
<dbReference type="InterPro" id="IPR011604">
    <property type="entry name" value="PDDEXK-like_dom_sf"/>
</dbReference>
<dbReference type="PROSITE" id="PS51217">
    <property type="entry name" value="UVRD_HELICASE_CTER"/>
    <property type="match status" value="1"/>
</dbReference>
<feature type="coiled-coil region" evidence="15">
    <location>
        <begin position="221"/>
        <end position="267"/>
    </location>
</feature>
<dbReference type="GO" id="GO:0000724">
    <property type="term" value="P:double-strand break repair via homologous recombination"/>
    <property type="evidence" value="ECO:0007669"/>
    <property type="project" value="UniProtKB-UniRule"/>
</dbReference>
<evidence type="ECO:0000256" key="12">
    <source>
        <dbReference type="ARBA" id="ARBA00048988"/>
    </source>
</evidence>
<evidence type="ECO:0000256" key="9">
    <source>
        <dbReference type="ARBA" id="ARBA00023204"/>
    </source>
</evidence>
<keyword evidence="4 13" id="KW-0378">Hydrolase</keyword>
<keyword evidence="6 13" id="KW-0269">Exonuclease</keyword>
<dbReference type="EC" id="5.6.2.4" evidence="13"/>
<dbReference type="CDD" id="cd17932">
    <property type="entry name" value="DEXQc_UvrD"/>
    <property type="match status" value="1"/>
</dbReference>
<dbReference type="GO" id="GO:0005829">
    <property type="term" value="C:cytosol"/>
    <property type="evidence" value="ECO:0007669"/>
    <property type="project" value="TreeGrafter"/>
</dbReference>
<dbReference type="Gene3D" id="3.40.50.300">
    <property type="entry name" value="P-loop containing nucleotide triphosphate hydrolases"/>
    <property type="match status" value="4"/>
</dbReference>
<comment type="subunit">
    <text evidence="13">Heterodimer of AddA and AddB/RexB.</text>
</comment>
<comment type="caution">
    <text evidence="18">The sequence shown here is derived from an EMBL/GenBank/DDBJ whole genome shotgun (WGS) entry which is preliminary data.</text>
</comment>
<keyword evidence="15" id="KW-0175">Coiled coil</keyword>
<feature type="domain" description="UvrD-like helicase C-terminal" evidence="17">
    <location>
        <begin position="514"/>
        <end position="809"/>
    </location>
</feature>
<dbReference type="OrthoDB" id="9810135at2"/>
<keyword evidence="8 13" id="KW-0238">DNA-binding</keyword>
<dbReference type="Pfam" id="PF00580">
    <property type="entry name" value="UvrD-helicase"/>
    <property type="match status" value="1"/>
</dbReference>
<keyword evidence="7 13" id="KW-0067">ATP-binding</keyword>
<keyword evidence="2 13" id="KW-0547">Nucleotide-binding</keyword>
<dbReference type="InterPro" id="IPR011335">
    <property type="entry name" value="Restrct_endonuc-II-like"/>
</dbReference>
<dbReference type="Pfam" id="PF12705">
    <property type="entry name" value="PDDEXK_1"/>
    <property type="match status" value="1"/>
</dbReference>
<dbReference type="RefSeq" id="WP_057872016.1">
    <property type="nucleotide sequence ID" value="NZ_AZGB01000018.1"/>
</dbReference>
<protein>
    <recommendedName>
        <fullName evidence="13">ATP-dependent helicase/nuclease subunit A</fullName>
        <ecNumber evidence="13">3.1.-.-</ecNumber>
        <ecNumber evidence="13">5.6.2.4</ecNumber>
    </recommendedName>
    <alternativeName>
        <fullName evidence="13">ATP-dependent helicase/nuclease AddA</fullName>
    </alternativeName>
    <alternativeName>
        <fullName evidence="13">DNA 3'-5' helicase AddA</fullName>
    </alternativeName>
</protein>
<dbReference type="InterPro" id="IPR014016">
    <property type="entry name" value="UvrD-like_ATP-bd"/>
</dbReference>
<evidence type="ECO:0000256" key="6">
    <source>
        <dbReference type="ARBA" id="ARBA00022839"/>
    </source>
</evidence>
<comment type="similarity">
    <text evidence="13">Belongs to the helicase family. AddA subfamily.</text>
</comment>
<organism evidence="18 19">
    <name type="scientific">Liquorilactobacillus ghanensis DSM 18630</name>
    <dbReference type="NCBI Taxonomy" id="1423750"/>
    <lineage>
        <taxon>Bacteria</taxon>
        <taxon>Bacillati</taxon>
        <taxon>Bacillota</taxon>
        <taxon>Bacilli</taxon>
        <taxon>Lactobacillales</taxon>
        <taxon>Lactobacillaceae</taxon>
        <taxon>Liquorilactobacillus</taxon>
    </lineage>
</organism>
<evidence type="ECO:0000256" key="11">
    <source>
        <dbReference type="ARBA" id="ARBA00034617"/>
    </source>
</evidence>
<dbReference type="NCBIfam" id="TIGR02785">
    <property type="entry name" value="addA_Gpos"/>
    <property type="match status" value="1"/>
</dbReference>
<proteinExistence type="inferred from homology"/>
<gene>
    <name evidence="13" type="primary">addA</name>
    <name evidence="18" type="ORF">FC89_GL001274</name>
</gene>
<dbReference type="InterPro" id="IPR014152">
    <property type="entry name" value="AddA"/>
</dbReference>
<evidence type="ECO:0000256" key="15">
    <source>
        <dbReference type="SAM" id="Coils"/>
    </source>
</evidence>
<dbReference type="GO" id="GO:0043138">
    <property type="term" value="F:3'-5' DNA helicase activity"/>
    <property type="evidence" value="ECO:0007669"/>
    <property type="project" value="UniProtKB-UniRule"/>
</dbReference>
<dbReference type="STRING" id="1423750.FC89_GL001274"/>
<evidence type="ECO:0000256" key="3">
    <source>
        <dbReference type="ARBA" id="ARBA00022763"/>
    </source>
</evidence>
<evidence type="ECO:0000256" key="1">
    <source>
        <dbReference type="ARBA" id="ARBA00022722"/>
    </source>
</evidence>
<evidence type="ECO:0000256" key="10">
    <source>
        <dbReference type="ARBA" id="ARBA00023235"/>
    </source>
</evidence>
<name>A0A0R1VQH8_9LACO</name>
<dbReference type="GO" id="GO:0005524">
    <property type="term" value="F:ATP binding"/>
    <property type="evidence" value="ECO:0007669"/>
    <property type="project" value="UniProtKB-UniRule"/>
</dbReference>
<dbReference type="GeneID" id="98319287"/>
<dbReference type="GO" id="GO:0003690">
    <property type="term" value="F:double-stranded DNA binding"/>
    <property type="evidence" value="ECO:0007669"/>
    <property type="project" value="UniProtKB-UniRule"/>
</dbReference>
<evidence type="ECO:0000256" key="7">
    <source>
        <dbReference type="ARBA" id="ARBA00022840"/>
    </source>
</evidence>
<dbReference type="GO" id="GO:0008408">
    <property type="term" value="F:3'-5' exonuclease activity"/>
    <property type="evidence" value="ECO:0007669"/>
    <property type="project" value="UniProtKB-UniRule"/>
</dbReference>
<evidence type="ECO:0000259" key="16">
    <source>
        <dbReference type="PROSITE" id="PS51198"/>
    </source>
</evidence>
<dbReference type="SUPFAM" id="SSF52980">
    <property type="entry name" value="Restriction endonuclease-like"/>
    <property type="match status" value="1"/>
</dbReference>
<keyword evidence="10 13" id="KW-0413">Isomerase</keyword>
<dbReference type="Proteomes" id="UP000051451">
    <property type="component" value="Unassembled WGS sequence"/>
</dbReference>
<evidence type="ECO:0000313" key="18">
    <source>
        <dbReference type="EMBL" id="KRM05572.1"/>
    </source>
</evidence>
<dbReference type="InterPro" id="IPR000212">
    <property type="entry name" value="DNA_helicase_UvrD/REP"/>
</dbReference>
<evidence type="ECO:0000313" key="19">
    <source>
        <dbReference type="Proteomes" id="UP000051451"/>
    </source>
</evidence>
<sequence>MAQKLNYTPAQQAAIHARGSNVLVAASAGSGKTRVLVERVQYLLQQNVGIDRMLVVTFTKAAASEMRERIQLSLQQTIKQTTDRQRKRWLTQQLLHLNTAAISTIDAFCLRIVQQYYYVIQLDPVFRQLTDETERQLLAEDVWNTVRETKYQEQRPLFELLTQNFSNDRSDDGLTAVVMKVFEFANARPDPEKWLQQLSDNYQWPETESFVQSQFYQGQLKPLLQDQLTELQAQVSRLQQQAEVQELTALAQALTNDQQQIKDLQNLILKASWDQLRTAFNGFKLTRPKNSKVLPEQKDSKQQLMEQRKQLKLQFEKLIERFFTADEQQLRQINQQTQQLVGELAQTVLDFMQAFTAEKRRRHVLDFSDLEHLALQILSSPTNTGRQVRETLQQQFQEIMVDEYQDTNQLQEAILQQLTQPDPGNLFMVGDVKQSIYGFRQADPTMFLAKYHAFSQAQNSGQRILLAENFRSTANVDNFINLLFSQLMDQKIGGIAYDQTAQLKFGAKYYPELPQDQVEINLFLANDQAAQSSSRAPENSGSEPYQADFSVDSKAQGEVRMVGQRIKELLHSQQIFDRQTKKLRRLEPQDIALLVPTRNNNLLIMDEFQQLGIPVIIKDAQNYFQTVEIQIMLSFLQIIDNPAQDIPLVSVLRSPIVGLKENELAYLRITDKTGDYYAAVRKFQQQGPSEAATEFEQQLYRKIDYFWKLLQHLRTLARRSELADLIWEIYDQTGFLDYVGGMPGGTQRQANLHALYERASAYEKMSFKGLFQFIRFIQRMQEQQHDLAAAPAQTTPNAVQVMTIHGSKGLEFPVVFLLNATHQINQQDLRQSYLLDSAGGIGLTWVDPAQRLKTATLAKVLLQDRAQKKLAAEQMRLLYVALTRAQQKLIITGSYKNQTDAVKQWSAAQQSQRLLLPDSLRQKTASFMDWIGASLFRHPAFTDQHDEIQATVLPELQTFNAHFQLNWQTAADLPSVTAKQALTTDQQSEPQEEQQLAVIKKELSYQYPNQILTATTAYQSVSEIKRLFNDPDEEELDFMASTQRPTPPARARRLVSADLALPQFMNQDQAIKPTQLGTAVHLVLQKVPLKKQPTRESLAELVTQLTNNGMISAKIATQIDLTAILNFFASSLGQKILAQPDQVKREVPFSLLLPAGQLFPDLAKVSEDILVHGIIDGFLVTPKDVYLFDYKTDYIQAGNAVKEKQLIERYQGQLNLYAQALVKILKRPVTHKYLYLLRIGKLVELK</sequence>
<dbReference type="HAMAP" id="MF_01451">
    <property type="entry name" value="AddA"/>
    <property type="match status" value="1"/>
</dbReference>
<dbReference type="Gene3D" id="3.90.320.10">
    <property type="match status" value="1"/>
</dbReference>
<dbReference type="PROSITE" id="PS51198">
    <property type="entry name" value="UVRD_HELICASE_ATP_BIND"/>
    <property type="match status" value="1"/>
</dbReference>
<evidence type="ECO:0000256" key="14">
    <source>
        <dbReference type="PROSITE-ProRule" id="PRU00560"/>
    </source>
</evidence>
<dbReference type="InterPro" id="IPR038726">
    <property type="entry name" value="PDDEXK_AddAB-type"/>
</dbReference>
<keyword evidence="5 13" id="KW-0347">Helicase</keyword>
<dbReference type="PANTHER" id="PTHR11070">
    <property type="entry name" value="UVRD / RECB / PCRA DNA HELICASE FAMILY MEMBER"/>
    <property type="match status" value="1"/>
</dbReference>
<accession>A0A0R1VQH8</accession>
<evidence type="ECO:0000256" key="13">
    <source>
        <dbReference type="HAMAP-Rule" id="MF_01451"/>
    </source>
</evidence>
<evidence type="ECO:0000256" key="2">
    <source>
        <dbReference type="ARBA" id="ARBA00022741"/>
    </source>
</evidence>
<dbReference type="AlphaFoldDB" id="A0A0R1VQH8"/>
<evidence type="ECO:0000256" key="4">
    <source>
        <dbReference type="ARBA" id="ARBA00022801"/>
    </source>
</evidence>
<dbReference type="Pfam" id="PF13361">
    <property type="entry name" value="UvrD_C"/>
    <property type="match status" value="1"/>
</dbReference>
<keyword evidence="1 13" id="KW-0540">Nuclease</keyword>
<dbReference type="GO" id="GO:0033202">
    <property type="term" value="C:DNA helicase complex"/>
    <property type="evidence" value="ECO:0007669"/>
    <property type="project" value="TreeGrafter"/>
</dbReference>
<feature type="coiled-coil region" evidence="15">
    <location>
        <begin position="294"/>
        <end position="321"/>
    </location>
</feature>